<gene>
    <name evidence="1" type="ORF">QK289_13725</name>
</gene>
<dbReference type="EMBL" id="JASBQV010000028">
    <property type="protein sequence ID" value="MDI3236069.1"/>
    <property type="molecule type" value="Genomic_DNA"/>
</dbReference>
<proteinExistence type="predicted"/>
<accession>A0ABT6R6Z7</accession>
<evidence type="ECO:0000313" key="2">
    <source>
        <dbReference type="Proteomes" id="UP001243286"/>
    </source>
</evidence>
<dbReference type="Proteomes" id="UP001243286">
    <property type="component" value="Unassembled WGS sequence"/>
</dbReference>
<name>A0ABT6R6Z7_9BACL</name>
<evidence type="ECO:0000313" key="1">
    <source>
        <dbReference type="EMBL" id="MDI3236069.1"/>
    </source>
</evidence>
<comment type="caution">
    <text evidence="1">The sequence shown here is derived from an EMBL/GenBank/DDBJ whole genome shotgun (WGS) entry which is preliminary data.</text>
</comment>
<reference evidence="1 2" key="1">
    <citation type="submission" date="2023-04" db="EMBL/GenBank/DDBJ databases">
        <title>Antarctic isolates genomes.</title>
        <authorList>
            <person name="Dimov S.G."/>
        </authorList>
    </citation>
    <scope>NUCLEOTIDE SEQUENCE [LARGE SCALE GENOMIC DNA]</scope>
    <source>
        <strain evidence="1 2">AL19</strain>
    </source>
</reference>
<dbReference type="RefSeq" id="WP_051004049.1">
    <property type="nucleotide sequence ID" value="NZ_JANJYY010000099.1"/>
</dbReference>
<protein>
    <submittedName>
        <fullName evidence="1">Uncharacterized protein</fullName>
    </submittedName>
</protein>
<keyword evidence="2" id="KW-1185">Reference proteome</keyword>
<sequence>MHFDQALHLLQSVGPEVDQKGLRIASRFYRQLEMKHSAELQEIGHLELLSQSMELRILRLGQLLKHVTNQQESSELFKMILLNEINQTKSFILTYPEIVSREIIEAVRIELELAPTAPVLEAWRIVHHHLVETCRHFCKYKQQGDWTQLDVLLVAESHHLGAIIDEAKYALMSGRKTTILHVRPTKPSSKDLVATLNLLTKQGLIFHSIQAEGWDDEVETFLKLISIDDPIVFVSGSGRFIAEVQRTLDPLPVIFGPFVADGVLPS</sequence>
<organism evidence="1 2">
    <name type="scientific">Exiguobacterium antarcticum</name>
    <dbReference type="NCBI Taxonomy" id="132920"/>
    <lineage>
        <taxon>Bacteria</taxon>
        <taxon>Bacillati</taxon>
        <taxon>Bacillota</taxon>
        <taxon>Bacilli</taxon>
        <taxon>Bacillales</taxon>
        <taxon>Bacillales Family XII. Incertae Sedis</taxon>
        <taxon>Exiguobacterium</taxon>
    </lineage>
</organism>